<dbReference type="SMART" id="SM00179">
    <property type="entry name" value="EGF_CA"/>
    <property type="match status" value="5"/>
</dbReference>
<dbReference type="InterPro" id="IPR051505">
    <property type="entry name" value="C-type_lectin_domain"/>
</dbReference>
<dbReference type="GO" id="GO:0001849">
    <property type="term" value="F:complement component C1q complex binding"/>
    <property type="evidence" value="ECO:0007669"/>
    <property type="project" value="Ensembl"/>
</dbReference>
<dbReference type="FunFam" id="2.10.25.10:FF:000010">
    <property type="entry name" value="Pro-epidermal growth factor"/>
    <property type="match status" value="1"/>
</dbReference>
<feature type="compositionally biased region" description="Low complexity" evidence="15">
    <location>
        <begin position="481"/>
        <end position="494"/>
    </location>
</feature>
<dbReference type="Pfam" id="PF25444">
    <property type="entry name" value="THBD"/>
    <property type="match status" value="1"/>
</dbReference>
<proteinExistence type="predicted"/>
<evidence type="ECO:0000313" key="20">
    <source>
        <dbReference type="Proteomes" id="UP000472274"/>
    </source>
</evidence>
<organism evidence="19 20">
    <name type="scientific">Terrapene triunguis</name>
    <name type="common">Three-toed box turtle</name>
    <dbReference type="NCBI Taxonomy" id="2587831"/>
    <lineage>
        <taxon>Eukaryota</taxon>
        <taxon>Metazoa</taxon>
        <taxon>Chordata</taxon>
        <taxon>Craniata</taxon>
        <taxon>Vertebrata</taxon>
        <taxon>Euteleostomi</taxon>
        <taxon>Archelosauria</taxon>
        <taxon>Testudinata</taxon>
        <taxon>Testudines</taxon>
        <taxon>Cryptodira</taxon>
        <taxon>Durocryptodira</taxon>
        <taxon>Testudinoidea</taxon>
        <taxon>Emydidae</taxon>
        <taxon>Terrapene</taxon>
    </lineage>
</organism>
<keyword evidence="3" id="KW-0964">Secreted</keyword>
<sequence>MCVPCRSHLCIWCLGQQQHRSCRSPPDQTKASMGIALFYLGQVLLWGVPSWASEEAEALCARTACYTIHWGKHNWTDAQEKCKSNGGNLVTMKSQEEALHVQDLLAKLPRREAGPEGQVRLWIGLHREKGKCYQQHQLLKGFSWASGGEETDYASWLREPRETCTGRRCVSLHWNPTAPGSSGLGWADGPCSGSPARAQGYLCKFSFQGMCRQLALAGPGSVTYTTPFGLDSASLAAVPFGSQAAVSCQGQAPGPFLVCRAQAGGGFEWSSPGPLCASPRYGCAYSNGGCQHRCLELAGGSFRCACHAGYLLGGDLLSCSPVDYCSAQPCQGQGECLGRPGGFECRCPAGYALAGDGVSCADVDECAGEPCQGGCVNTAGGFACTCPPGYEPAGPGGRRCRDVDECAQGAPCAQLCTNTPGSFLCACRPGYQRDSDGATCRDVDECLGEPCQERCVNQPGSYQCLCPPGWALAPNGASCLSGSSPTTPGSAAPSLRPPGEEEPAAGGGHPPGTHPATESPAPRSDPTIRAQPGGAEPSTLQPAGVSSAAGPGEPRMKPDADQATDGPKLLLYYILGSVVVILLLMAFALGLLIYRKRKAKKEKKKARSATDNYCWVLEQAEKKAVDNDYR</sequence>
<evidence type="ECO:0000256" key="10">
    <source>
        <dbReference type="ARBA" id="ARBA00022989"/>
    </source>
</evidence>
<dbReference type="Pfam" id="PF00059">
    <property type="entry name" value="Lectin_C"/>
    <property type="match status" value="1"/>
</dbReference>
<dbReference type="GO" id="GO:0001525">
    <property type="term" value="P:angiogenesis"/>
    <property type="evidence" value="ECO:0007669"/>
    <property type="project" value="Ensembl"/>
</dbReference>
<evidence type="ECO:0000256" key="16">
    <source>
        <dbReference type="SAM" id="Phobius"/>
    </source>
</evidence>
<dbReference type="Pfam" id="PF12662">
    <property type="entry name" value="cEGF"/>
    <property type="match status" value="1"/>
</dbReference>
<keyword evidence="12 14" id="KW-1015">Disulfide bond</keyword>
<evidence type="ECO:0000256" key="6">
    <source>
        <dbReference type="ARBA" id="ARBA00022692"/>
    </source>
</evidence>
<dbReference type="Gene3D" id="3.10.100.10">
    <property type="entry name" value="Mannose-Binding Protein A, subunit A"/>
    <property type="match status" value="1"/>
</dbReference>
<evidence type="ECO:0000256" key="2">
    <source>
        <dbReference type="ARBA" id="ARBA00004613"/>
    </source>
</evidence>
<dbReference type="GeneTree" id="ENSGT00940000156996"/>
<evidence type="ECO:0000256" key="7">
    <source>
        <dbReference type="ARBA" id="ARBA00022729"/>
    </source>
</evidence>
<comment type="subcellular location">
    <subcellularLocation>
        <location evidence="1">Membrane</location>
        <topology evidence="1">Single-pass type I membrane protein</topology>
    </subcellularLocation>
    <subcellularLocation>
        <location evidence="2">Secreted</location>
    </subcellularLocation>
</comment>
<keyword evidence="9" id="KW-0677">Repeat</keyword>
<dbReference type="SMART" id="SM00034">
    <property type="entry name" value="CLECT"/>
    <property type="match status" value="1"/>
</dbReference>
<dbReference type="GO" id="GO:0031410">
    <property type="term" value="C:cytoplasmic vesicle"/>
    <property type="evidence" value="ECO:0007669"/>
    <property type="project" value="Ensembl"/>
</dbReference>
<keyword evidence="7" id="KW-0732">Signal</keyword>
<evidence type="ECO:0000256" key="1">
    <source>
        <dbReference type="ARBA" id="ARBA00004479"/>
    </source>
</evidence>
<evidence type="ECO:0000256" key="12">
    <source>
        <dbReference type="ARBA" id="ARBA00023157"/>
    </source>
</evidence>
<dbReference type="InterPro" id="IPR000742">
    <property type="entry name" value="EGF"/>
</dbReference>
<feature type="domain" description="C-type lectin" evidence="18">
    <location>
        <begin position="61"/>
        <end position="192"/>
    </location>
</feature>
<keyword evidence="6 16" id="KW-0812">Transmembrane</keyword>
<feature type="transmembrane region" description="Helical" evidence="16">
    <location>
        <begin position="570"/>
        <end position="594"/>
    </location>
</feature>
<dbReference type="InterPro" id="IPR049883">
    <property type="entry name" value="NOTCH1_EGF-like"/>
</dbReference>
<evidence type="ECO:0000256" key="3">
    <source>
        <dbReference type="ARBA" id="ARBA00022525"/>
    </source>
</evidence>
<evidence type="ECO:0000256" key="11">
    <source>
        <dbReference type="ARBA" id="ARBA00023136"/>
    </source>
</evidence>
<feature type="domain" description="EGF-like" evidence="17">
    <location>
        <begin position="442"/>
        <end position="480"/>
    </location>
</feature>
<dbReference type="PROSITE" id="PS00010">
    <property type="entry name" value="ASX_HYDROXYL"/>
    <property type="match status" value="3"/>
</dbReference>
<dbReference type="Pfam" id="PF07645">
    <property type="entry name" value="EGF_CA"/>
    <property type="match status" value="2"/>
</dbReference>
<dbReference type="InParanoid" id="A0A674JJV2"/>
<dbReference type="GO" id="GO:0005576">
    <property type="term" value="C:extracellular region"/>
    <property type="evidence" value="ECO:0007669"/>
    <property type="project" value="UniProtKB-SubCell"/>
</dbReference>
<dbReference type="GO" id="GO:0009986">
    <property type="term" value="C:cell surface"/>
    <property type="evidence" value="ECO:0007669"/>
    <property type="project" value="Ensembl"/>
</dbReference>
<accession>A0A674JJV2</accession>
<dbReference type="InterPro" id="IPR016187">
    <property type="entry name" value="CTDL_fold"/>
</dbReference>
<dbReference type="InterPro" id="IPR057350">
    <property type="entry name" value="THBD"/>
</dbReference>
<dbReference type="InterPro" id="IPR001304">
    <property type="entry name" value="C-type_lectin-like"/>
</dbReference>
<dbReference type="GeneID" id="112104278"/>
<dbReference type="SUPFAM" id="SSF57184">
    <property type="entry name" value="Growth factor receptor domain"/>
    <property type="match status" value="1"/>
</dbReference>
<evidence type="ECO:0000313" key="19">
    <source>
        <dbReference type="Ensembl" id="ENSTMTP00000019559.1"/>
    </source>
</evidence>
<feature type="domain" description="EGF-like" evidence="17">
    <location>
        <begin position="321"/>
        <end position="361"/>
    </location>
</feature>
<dbReference type="RefSeq" id="XP_024052265.2">
    <property type="nucleotide sequence ID" value="XM_024196497.3"/>
</dbReference>
<gene>
    <name evidence="19" type="primary">CD93</name>
</gene>
<evidence type="ECO:0000259" key="17">
    <source>
        <dbReference type="PROSITE" id="PS50026"/>
    </source>
</evidence>
<dbReference type="GO" id="GO:0030246">
    <property type="term" value="F:carbohydrate binding"/>
    <property type="evidence" value="ECO:0007669"/>
    <property type="project" value="UniProtKB-KW"/>
</dbReference>
<dbReference type="SMART" id="SM00181">
    <property type="entry name" value="EGF"/>
    <property type="match status" value="5"/>
</dbReference>
<dbReference type="Proteomes" id="UP000472274">
    <property type="component" value="Unplaced"/>
</dbReference>
<dbReference type="InterPro" id="IPR016186">
    <property type="entry name" value="C-type_lectin-like/link_sf"/>
</dbReference>
<dbReference type="PANTHER" id="PTHR14789">
    <property type="entry name" value="CHONDROLECTIN VARIANT CHODLFDELTAE"/>
    <property type="match status" value="1"/>
</dbReference>
<dbReference type="InterPro" id="IPR009030">
    <property type="entry name" value="Growth_fac_rcpt_cys_sf"/>
</dbReference>
<keyword evidence="11 16" id="KW-0472">Membrane</keyword>
<evidence type="ECO:0000256" key="9">
    <source>
        <dbReference type="ARBA" id="ARBA00022737"/>
    </source>
</evidence>
<protein>
    <submittedName>
        <fullName evidence="19">CD93 molecule</fullName>
    </submittedName>
</protein>
<dbReference type="InterPro" id="IPR001881">
    <property type="entry name" value="EGF-like_Ca-bd_dom"/>
</dbReference>
<dbReference type="InterPro" id="IPR018097">
    <property type="entry name" value="EGF_Ca-bd_CS"/>
</dbReference>
<dbReference type="GO" id="GO:0005886">
    <property type="term" value="C:plasma membrane"/>
    <property type="evidence" value="ECO:0007669"/>
    <property type="project" value="Ensembl"/>
</dbReference>
<reference evidence="19" key="1">
    <citation type="submission" date="2025-08" db="UniProtKB">
        <authorList>
            <consortium name="Ensembl"/>
        </authorList>
    </citation>
    <scope>IDENTIFICATION</scope>
</reference>
<dbReference type="GO" id="GO:0098609">
    <property type="term" value="P:cell-cell adhesion"/>
    <property type="evidence" value="ECO:0007669"/>
    <property type="project" value="Ensembl"/>
</dbReference>
<keyword evidence="20" id="KW-1185">Reference proteome</keyword>
<feature type="region of interest" description="Disordered" evidence="15">
    <location>
        <begin position="479"/>
        <end position="562"/>
    </location>
</feature>
<dbReference type="PROSITE" id="PS01187">
    <property type="entry name" value="EGF_CA"/>
    <property type="match status" value="2"/>
</dbReference>
<dbReference type="PANTHER" id="PTHR14789:SF8">
    <property type="entry name" value="C-TYPE LECTIN DOMAIN FAMILY 14 MEMBER A PRECURSOR-RELATED"/>
    <property type="match status" value="1"/>
</dbReference>
<dbReference type="Ensembl" id="ENSTMTT00000020247.1">
    <property type="protein sequence ID" value="ENSTMTP00000019559.1"/>
    <property type="gene ID" value="ENSTMTG00000014376.1"/>
</dbReference>
<evidence type="ECO:0000256" key="15">
    <source>
        <dbReference type="SAM" id="MobiDB-lite"/>
    </source>
</evidence>
<evidence type="ECO:0000256" key="13">
    <source>
        <dbReference type="ARBA" id="ARBA00023180"/>
    </source>
</evidence>
<comment type="caution">
    <text evidence="14">Lacks conserved residue(s) required for the propagation of feature annotation.</text>
</comment>
<dbReference type="InterPro" id="IPR026823">
    <property type="entry name" value="cEGF"/>
</dbReference>
<keyword evidence="10 16" id="KW-1133">Transmembrane helix</keyword>
<evidence type="ECO:0000256" key="8">
    <source>
        <dbReference type="ARBA" id="ARBA00022734"/>
    </source>
</evidence>
<evidence type="ECO:0000256" key="5">
    <source>
        <dbReference type="ARBA" id="ARBA00022553"/>
    </source>
</evidence>
<name>A0A674JJV2_9SAUR</name>
<dbReference type="SUPFAM" id="SSF57196">
    <property type="entry name" value="EGF/Laminin"/>
    <property type="match status" value="2"/>
</dbReference>
<evidence type="ECO:0000259" key="18">
    <source>
        <dbReference type="PROSITE" id="PS50041"/>
    </source>
</evidence>
<dbReference type="Pfam" id="PF14670">
    <property type="entry name" value="FXa_inhibition"/>
    <property type="match status" value="1"/>
</dbReference>
<evidence type="ECO:0000256" key="4">
    <source>
        <dbReference type="ARBA" id="ARBA00022536"/>
    </source>
</evidence>
<dbReference type="Gene3D" id="2.10.25.10">
    <property type="entry name" value="Laminin"/>
    <property type="match status" value="5"/>
</dbReference>
<dbReference type="GO" id="GO:0038023">
    <property type="term" value="F:signaling receptor activity"/>
    <property type="evidence" value="ECO:0007669"/>
    <property type="project" value="Ensembl"/>
</dbReference>
<dbReference type="SUPFAM" id="SSF56436">
    <property type="entry name" value="C-type lectin-like"/>
    <property type="match status" value="1"/>
</dbReference>
<feature type="disulfide bond" evidence="14">
    <location>
        <begin position="406"/>
        <end position="416"/>
    </location>
</feature>
<dbReference type="PROSITE" id="PS50041">
    <property type="entry name" value="C_TYPE_LECTIN_2"/>
    <property type="match status" value="1"/>
</dbReference>
<dbReference type="GO" id="GO:0005509">
    <property type="term" value="F:calcium ion binding"/>
    <property type="evidence" value="ECO:0007669"/>
    <property type="project" value="InterPro"/>
</dbReference>
<keyword evidence="5" id="KW-0597">Phosphoprotein</keyword>
<dbReference type="PROSITE" id="PS01186">
    <property type="entry name" value="EGF_2"/>
    <property type="match status" value="3"/>
</dbReference>
<keyword evidence="8" id="KW-0430">Lectin</keyword>
<feature type="domain" description="EGF-like" evidence="17">
    <location>
        <begin position="402"/>
        <end position="441"/>
    </location>
</feature>
<reference evidence="19" key="2">
    <citation type="submission" date="2025-09" db="UniProtKB">
        <authorList>
            <consortium name="Ensembl"/>
        </authorList>
    </citation>
    <scope>IDENTIFICATION</scope>
</reference>
<dbReference type="PROSITE" id="PS50026">
    <property type="entry name" value="EGF_3"/>
    <property type="match status" value="4"/>
</dbReference>
<dbReference type="FunFam" id="2.10.25.10:FF:000014">
    <property type="entry name" value="Latent-transforming growth factor beta-binding protein 3"/>
    <property type="match status" value="1"/>
</dbReference>
<dbReference type="FunFam" id="2.10.25.10:FF:000017">
    <property type="entry name" value="latent-transforming growth factor beta-binding protein 4 isoform X1"/>
    <property type="match status" value="1"/>
</dbReference>
<dbReference type="InterPro" id="IPR000152">
    <property type="entry name" value="EGF-type_Asp/Asn_hydroxyl_site"/>
</dbReference>
<dbReference type="CDD" id="cd00054">
    <property type="entry name" value="EGF_CA"/>
    <property type="match status" value="4"/>
</dbReference>
<keyword evidence="13" id="KW-0325">Glycoprotein</keyword>
<dbReference type="CTD" id="22918"/>
<dbReference type="AlphaFoldDB" id="A0A674JJV2"/>
<evidence type="ECO:0000256" key="14">
    <source>
        <dbReference type="PROSITE-ProRule" id="PRU00076"/>
    </source>
</evidence>
<feature type="domain" description="EGF-like" evidence="17">
    <location>
        <begin position="362"/>
        <end position="401"/>
    </location>
</feature>
<keyword evidence="4 14" id="KW-0245">EGF-like domain</keyword>
<dbReference type="Pfam" id="PF00008">
    <property type="entry name" value="EGF"/>
    <property type="match status" value="1"/>
</dbReference>